<organism evidence="2 3">
    <name type="scientific">Comamonas testosteroni</name>
    <name type="common">Pseudomonas testosteroni</name>
    <dbReference type="NCBI Taxonomy" id="285"/>
    <lineage>
        <taxon>Bacteria</taxon>
        <taxon>Pseudomonadati</taxon>
        <taxon>Pseudomonadota</taxon>
        <taxon>Betaproteobacteria</taxon>
        <taxon>Burkholderiales</taxon>
        <taxon>Comamonadaceae</taxon>
        <taxon>Comamonas</taxon>
    </lineage>
</organism>
<feature type="region of interest" description="Disordered" evidence="1">
    <location>
        <begin position="59"/>
        <end position="84"/>
    </location>
</feature>
<dbReference type="AlphaFoldDB" id="A0A5A7MJJ9"/>
<evidence type="ECO:0000313" key="2">
    <source>
        <dbReference type="EMBL" id="GEQ77049.1"/>
    </source>
</evidence>
<evidence type="ECO:0000313" key="3">
    <source>
        <dbReference type="Proteomes" id="UP000323105"/>
    </source>
</evidence>
<evidence type="ECO:0000256" key="1">
    <source>
        <dbReference type="SAM" id="MobiDB-lite"/>
    </source>
</evidence>
<dbReference type="EMBL" id="BKBW01000009">
    <property type="protein sequence ID" value="GEQ77049.1"/>
    <property type="molecule type" value="Genomic_DNA"/>
</dbReference>
<comment type="caution">
    <text evidence="2">The sequence shown here is derived from an EMBL/GenBank/DDBJ whole genome shotgun (WGS) entry which is preliminary data.</text>
</comment>
<name>A0A5A7MJJ9_COMTE</name>
<sequence length="151" mass="17051">MKLRELMQWLSKLMPKQKMQDVGDGSVQVGSVGGDLTHSQKTMNQTIYNTFYVMASDSPATAASNESRPAPLMEAPSIANEKKAATTEQLEVLRIMRLSTEARECAESFMQKHFKTIHVKSLDDLQCKRTRRWVETCLENEAKARPSMRVG</sequence>
<dbReference type="Proteomes" id="UP000323105">
    <property type="component" value="Unassembled WGS sequence"/>
</dbReference>
<reference evidence="2 3" key="1">
    <citation type="journal article" date="2019" name="Microbiol. Resour. Announc.">
        <title>Draft Genome Sequence of Comamonas testosteroni TA441, a Bacterium That Has a Cryptic Phenol Degradation Gene Cluster.</title>
        <authorList>
            <person name="Arai H."/>
            <person name="Ishii M."/>
        </authorList>
    </citation>
    <scope>NUCLEOTIDE SEQUENCE [LARGE SCALE GENOMIC DNA]</scope>
    <source>
        <strain evidence="2 3">TA441</strain>
    </source>
</reference>
<accession>A0A5A7MJJ9</accession>
<gene>
    <name evidence="2" type="ORF">CTTA_4054</name>
</gene>
<proteinExistence type="predicted"/>
<protein>
    <submittedName>
        <fullName evidence="2">Uncharacterized protein</fullName>
    </submittedName>
</protein>